<organism evidence="2 3">
    <name type="scientific">Saezia sanguinis</name>
    <dbReference type="NCBI Taxonomy" id="1965230"/>
    <lineage>
        <taxon>Bacteria</taxon>
        <taxon>Pseudomonadati</taxon>
        <taxon>Pseudomonadota</taxon>
        <taxon>Betaproteobacteria</taxon>
        <taxon>Burkholderiales</taxon>
        <taxon>Saeziaceae</taxon>
        <taxon>Saezia</taxon>
    </lineage>
</organism>
<protein>
    <submittedName>
        <fullName evidence="2">Uncharacterized protein</fullName>
    </submittedName>
</protein>
<evidence type="ECO:0000256" key="1">
    <source>
        <dbReference type="SAM" id="SignalP"/>
    </source>
</evidence>
<accession>A0A433SGT5</accession>
<comment type="caution">
    <text evidence="2">The sequence shown here is derived from an EMBL/GenBank/DDBJ whole genome shotgun (WGS) entry which is preliminary data.</text>
</comment>
<dbReference type="AlphaFoldDB" id="A0A433SGT5"/>
<dbReference type="RefSeq" id="WP_126977780.1">
    <property type="nucleotide sequence ID" value="NZ_PQSP01000001.1"/>
</dbReference>
<evidence type="ECO:0000313" key="3">
    <source>
        <dbReference type="Proteomes" id="UP000286947"/>
    </source>
</evidence>
<gene>
    <name evidence="2" type="ORF">CUZ56_00449</name>
</gene>
<feature type="signal peptide" evidence="1">
    <location>
        <begin position="1"/>
        <end position="23"/>
    </location>
</feature>
<dbReference type="EMBL" id="PQSP01000001">
    <property type="protein sequence ID" value="RUS67967.1"/>
    <property type="molecule type" value="Genomic_DNA"/>
</dbReference>
<proteinExistence type="predicted"/>
<dbReference type="Proteomes" id="UP000286947">
    <property type="component" value="Unassembled WGS sequence"/>
</dbReference>
<keyword evidence="1" id="KW-0732">Signal</keyword>
<evidence type="ECO:0000313" key="2">
    <source>
        <dbReference type="EMBL" id="RUS67967.1"/>
    </source>
</evidence>
<reference evidence="2 3" key="1">
    <citation type="submission" date="2018-01" db="EMBL/GenBank/DDBJ databases">
        <title>Saezia sanguinis gen. nov., sp. nov., in the order Burkholderiales isolated from human blood.</title>
        <authorList>
            <person name="Medina-Pascual M.J."/>
            <person name="Valdezate S."/>
            <person name="Monzon S."/>
            <person name="Cuesta I."/>
            <person name="Carrasco G."/>
            <person name="Villalon P."/>
            <person name="Saez-Nieto J.A."/>
        </authorList>
    </citation>
    <scope>NUCLEOTIDE SEQUENCE [LARGE SCALE GENOMIC DNA]</scope>
    <source>
        <strain evidence="2 3">CNM695-12</strain>
    </source>
</reference>
<name>A0A433SGT5_9BURK</name>
<sequence precursor="true">MTNKLRLWGVALLTAVAASHALAQTYAALDVLPTYHSGLYYLYADMSAAGQGGASPVLAVASYGEPITAPEPIYMSEDEYLELEAQGKHWNAKLWHEKGLRSGSWQRQHVRTSLI</sequence>
<feature type="chain" id="PRO_5018969014" evidence="1">
    <location>
        <begin position="24"/>
        <end position="115"/>
    </location>
</feature>
<keyword evidence="3" id="KW-1185">Reference proteome</keyword>